<feature type="compositionally biased region" description="Basic and acidic residues" evidence="1">
    <location>
        <begin position="46"/>
        <end position="63"/>
    </location>
</feature>
<evidence type="ECO:0000313" key="2">
    <source>
        <dbReference type="EMBL" id="KJH45554.1"/>
    </source>
</evidence>
<feature type="region of interest" description="Disordered" evidence="1">
    <location>
        <begin position="110"/>
        <end position="233"/>
    </location>
</feature>
<feature type="compositionally biased region" description="Basic and acidic residues" evidence="1">
    <location>
        <begin position="117"/>
        <end position="126"/>
    </location>
</feature>
<accession>A0A0D8XP25</accession>
<dbReference type="SUPFAM" id="SSF57903">
    <property type="entry name" value="FYVE/PHD zinc finger"/>
    <property type="match status" value="1"/>
</dbReference>
<dbReference type="Gene3D" id="3.30.40.10">
    <property type="entry name" value="Zinc/RING finger domain, C3HC4 (zinc finger)"/>
    <property type="match status" value="1"/>
</dbReference>
<gene>
    <name evidence="2" type="ORF">DICVIV_08391</name>
</gene>
<name>A0A0D8XP25_DICVI</name>
<sequence>MIVEDVRSERSFVESPLPPRAPAPAPWDSTPSPRPRDYSPGQESTATRDTEKDREIEKEKEETPEQSNKKNSKHVRVVASNRSRPRTKTNEIARLLDDLCEGSWVNTVRRVSSSSRRLAEEAIVERHRNRNKKKVEKDRKNERAKEQRTSFASSSSIATPVQPKSARRRLKQLSDDSSTSDSFSDSDSAVQSSRKSLMQGKKRSETKTKHSTINMLDMSTSRSSESDSEERLITKKGKKRRILLEEKKCVGRKKLNSTNSLNLDTKKKTKTLEKKRRDTNTDEEAITQHDPATTCALNSECTKPQNEQVGWIFCDDCQNWFHNICILGREEAPDDEFFYCGCKTKKKSKRR</sequence>
<dbReference type="Proteomes" id="UP000053766">
    <property type="component" value="Unassembled WGS sequence"/>
</dbReference>
<protein>
    <recommendedName>
        <fullName evidence="4">PHD-finger</fullName>
    </recommendedName>
</protein>
<proteinExistence type="predicted"/>
<feature type="compositionally biased region" description="Basic and acidic residues" evidence="1">
    <location>
        <begin position="135"/>
        <end position="148"/>
    </location>
</feature>
<dbReference type="InterPro" id="IPR013083">
    <property type="entry name" value="Znf_RING/FYVE/PHD"/>
</dbReference>
<dbReference type="OrthoDB" id="436852at2759"/>
<evidence type="ECO:0000256" key="1">
    <source>
        <dbReference type="SAM" id="MobiDB-lite"/>
    </source>
</evidence>
<feature type="compositionally biased region" description="Polar residues" evidence="1">
    <location>
        <begin position="149"/>
        <end position="159"/>
    </location>
</feature>
<reference evidence="2 3" key="1">
    <citation type="submission" date="2013-11" db="EMBL/GenBank/DDBJ databases">
        <title>Draft genome of the bovine lungworm Dictyocaulus viviparus.</title>
        <authorList>
            <person name="Mitreva M."/>
        </authorList>
    </citation>
    <scope>NUCLEOTIDE SEQUENCE [LARGE SCALE GENOMIC DNA]</scope>
    <source>
        <strain evidence="2 3">HannoverDv2000</strain>
    </source>
</reference>
<organism evidence="2 3">
    <name type="scientific">Dictyocaulus viviparus</name>
    <name type="common">Bovine lungworm</name>
    <dbReference type="NCBI Taxonomy" id="29172"/>
    <lineage>
        <taxon>Eukaryota</taxon>
        <taxon>Metazoa</taxon>
        <taxon>Ecdysozoa</taxon>
        <taxon>Nematoda</taxon>
        <taxon>Chromadorea</taxon>
        <taxon>Rhabditida</taxon>
        <taxon>Rhabditina</taxon>
        <taxon>Rhabditomorpha</taxon>
        <taxon>Strongyloidea</taxon>
        <taxon>Metastrongylidae</taxon>
        <taxon>Dictyocaulus</taxon>
    </lineage>
</organism>
<dbReference type="AlphaFoldDB" id="A0A0D8XP25"/>
<evidence type="ECO:0008006" key="4">
    <source>
        <dbReference type="Google" id="ProtNLM"/>
    </source>
</evidence>
<evidence type="ECO:0000313" key="3">
    <source>
        <dbReference type="Proteomes" id="UP000053766"/>
    </source>
</evidence>
<feature type="compositionally biased region" description="Pro residues" evidence="1">
    <location>
        <begin position="16"/>
        <end position="25"/>
    </location>
</feature>
<reference evidence="3" key="2">
    <citation type="journal article" date="2016" name="Sci. Rep.">
        <title>Dictyocaulus viviparus genome, variome and transcriptome elucidate lungworm biology and support future intervention.</title>
        <authorList>
            <person name="McNulty S.N."/>
            <person name="Strube C."/>
            <person name="Rosa B.A."/>
            <person name="Martin J.C."/>
            <person name="Tyagi R."/>
            <person name="Choi Y.J."/>
            <person name="Wang Q."/>
            <person name="Hallsworth Pepin K."/>
            <person name="Zhang X."/>
            <person name="Ozersky P."/>
            <person name="Wilson R.K."/>
            <person name="Sternberg P.W."/>
            <person name="Gasser R.B."/>
            <person name="Mitreva M."/>
        </authorList>
    </citation>
    <scope>NUCLEOTIDE SEQUENCE [LARGE SCALE GENOMIC DNA]</scope>
    <source>
        <strain evidence="3">HannoverDv2000</strain>
    </source>
</reference>
<feature type="compositionally biased region" description="Low complexity" evidence="1">
    <location>
        <begin position="175"/>
        <end position="196"/>
    </location>
</feature>
<dbReference type="InterPro" id="IPR011011">
    <property type="entry name" value="Znf_FYVE_PHD"/>
</dbReference>
<dbReference type="EMBL" id="KN716401">
    <property type="protein sequence ID" value="KJH45554.1"/>
    <property type="molecule type" value="Genomic_DNA"/>
</dbReference>
<dbReference type="STRING" id="29172.A0A0D8XP25"/>
<feature type="compositionally biased region" description="Basic and acidic residues" evidence="1">
    <location>
        <begin position="1"/>
        <end position="12"/>
    </location>
</feature>
<keyword evidence="3" id="KW-1185">Reference proteome</keyword>
<feature type="region of interest" description="Disordered" evidence="1">
    <location>
        <begin position="1"/>
        <end position="86"/>
    </location>
</feature>